<feature type="region of interest" description="Disordered" evidence="1">
    <location>
        <begin position="203"/>
        <end position="224"/>
    </location>
</feature>
<dbReference type="AlphaFoldDB" id="A0AAW0YEA6"/>
<dbReference type="InterPro" id="IPR031866">
    <property type="entry name" value="DUF4758"/>
</dbReference>
<feature type="region of interest" description="Disordered" evidence="1">
    <location>
        <begin position="85"/>
        <end position="143"/>
    </location>
</feature>
<feature type="region of interest" description="Disordered" evidence="1">
    <location>
        <begin position="441"/>
        <end position="627"/>
    </location>
</feature>
<feature type="region of interest" description="Disordered" evidence="1">
    <location>
        <begin position="865"/>
        <end position="894"/>
    </location>
</feature>
<dbReference type="EMBL" id="JARKIK010000008">
    <property type="protein sequence ID" value="KAK8750154.1"/>
    <property type="molecule type" value="Genomic_DNA"/>
</dbReference>
<proteinExistence type="predicted"/>
<protein>
    <recommendedName>
        <fullName evidence="3">DUF4758 domain-containing protein</fullName>
    </recommendedName>
</protein>
<feature type="chain" id="PRO_5043541953" description="DUF4758 domain-containing protein" evidence="2">
    <location>
        <begin position="21"/>
        <end position="1004"/>
    </location>
</feature>
<evidence type="ECO:0000313" key="5">
    <source>
        <dbReference type="Proteomes" id="UP001445076"/>
    </source>
</evidence>
<gene>
    <name evidence="4" type="ORF">OTU49_015263</name>
</gene>
<keyword evidence="5" id="KW-1185">Reference proteome</keyword>
<keyword evidence="2" id="KW-0732">Signal</keyword>
<dbReference type="Proteomes" id="UP001445076">
    <property type="component" value="Unassembled WGS sequence"/>
</dbReference>
<evidence type="ECO:0000259" key="3">
    <source>
        <dbReference type="Pfam" id="PF15950"/>
    </source>
</evidence>
<evidence type="ECO:0000313" key="4">
    <source>
        <dbReference type="EMBL" id="KAK8750154.1"/>
    </source>
</evidence>
<reference evidence="4 5" key="1">
    <citation type="journal article" date="2024" name="BMC Genomics">
        <title>Genome assembly of redclaw crayfish (Cherax quadricarinatus) provides insights into its immune adaptation and hypoxia tolerance.</title>
        <authorList>
            <person name="Liu Z."/>
            <person name="Zheng J."/>
            <person name="Li H."/>
            <person name="Fang K."/>
            <person name="Wang S."/>
            <person name="He J."/>
            <person name="Zhou D."/>
            <person name="Weng S."/>
            <person name="Chi M."/>
            <person name="Gu Z."/>
            <person name="He J."/>
            <person name="Li F."/>
            <person name="Wang M."/>
        </authorList>
    </citation>
    <scope>NUCLEOTIDE SEQUENCE [LARGE SCALE GENOMIC DNA]</scope>
    <source>
        <strain evidence="4">ZL_2023a</strain>
    </source>
</reference>
<dbReference type="PANTHER" id="PTHR39072">
    <property type="entry name" value="RE48511P"/>
    <property type="match status" value="1"/>
</dbReference>
<feature type="signal peptide" evidence="2">
    <location>
        <begin position="1"/>
        <end position="20"/>
    </location>
</feature>
<feature type="compositionally biased region" description="Polar residues" evidence="1">
    <location>
        <begin position="509"/>
        <end position="540"/>
    </location>
</feature>
<feature type="domain" description="DUF4758" evidence="3">
    <location>
        <begin position="350"/>
        <end position="397"/>
    </location>
</feature>
<dbReference type="Pfam" id="PF15950">
    <property type="entry name" value="DUF4758"/>
    <property type="match status" value="1"/>
</dbReference>
<evidence type="ECO:0000256" key="2">
    <source>
        <dbReference type="SAM" id="SignalP"/>
    </source>
</evidence>
<sequence length="1004" mass="109772">MTRDMIISLLFLSLVLTASAQLSPVYNPGSGDGDPGAPTPSTVAATPVAGVALQAPSSGFTTKTVYGFLDFTTVVGDTVMVFTPQSQSAAKPKPSKTREALTETRTSSRFVLSPTPTLPRLKSTSAPSTLPPRHSVSPSSTLESSFFEPNTALAIEDLFSVAPKVKKVEQIFATPGNVYQAEVLPEEEEGEETETVRAMPNVSRRPAPFRRPPKDNADTTGARRRLDLNFFANRKKSDAPRRTLGGSTIVPITVEGTGKLVQKTKATQVRPQSPVFITTPSEVIVSATQGFASLSIIGPFSTAVNNELGQVIEHYDFLSSAPTLDVQESYDVYEVEPTAYEDLHSSSVVDNDVSFPIGLVTKIEGTIVSDTLTTVHETSVIGTYIDGQYAQVLRSTSYIFQTSLALESNINSYVVSSDYETVKSVIKGSATQFITPEPTSALPLESLFSGPTGRSRDSRRNDDESAIQLRMRSALSKRRGAQESGPRARSRPVHDPYVDEEEDQDLQRAGSNLRPSFRFQQSKTVKTPDVSTVYAQTPKPTTFRPRYKPSATRRTSGRQTTLRPSQPGTKRQGRPTSRWRLGVSPRPKVNVNRRPISPSDEAEQTVEESHSEPVIQPTPEGPLIPDAEEETLRVVTSTPADGPTNVWFEVATVRSLHTYRVGTSKNTRYATFTKTFTHSIEATPEPSLPQDDLYETPLFENILDTGPRDVSTLPPVDIGTNDISAVLETATETFSTTEIMRKTSVLPVLQAGETFYHTLTQTYHITRVVTAVKTMPPYEAFSFIPENSLNEFNGQLLAEGTENDEALLPGEVEYDENGEIVETTNETRVRPPPGFPFQDPNLAELAGGQFNPDVFEKQLHPQLAAAMEQRQQQQQPQSRTTPQLAPAQLPAPAEPAMATPGLTPEQLQQLAFLRLMNPFSFGAFPSLQPQTSITSSPVTITTDLTTTSTRIFRVIFNARPIMTTISSVEVVHTTLTTYSFSTITVTPSISPFPFPFNPSPFPVG</sequence>
<feature type="compositionally biased region" description="Basic and acidic residues" evidence="1">
    <location>
        <begin position="454"/>
        <end position="463"/>
    </location>
</feature>
<feature type="compositionally biased region" description="Polar residues" evidence="1">
    <location>
        <begin position="552"/>
        <end position="569"/>
    </location>
</feature>
<feature type="compositionally biased region" description="Low complexity" evidence="1">
    <location>
        <begin position="869"/>
        <end position="894"/>
    </location>
</feature>
<accession>A0AAW0YEA6</accession>
<dbReference type="PANTHER" id="PTHR39072:SF3">
    <property type="entry name" value="RE48511P"/>
    <property type="match status" value="1"/>
</dbReference>
<comment type="caution">
    <text evidence="4">The sequence shown here is derived from an EMBL/GenBank/DDBJ whole genome shotgun (WGS) entry which is preliminary data.</text>
</comment>
<evidence type="ECO:0000256" key="1">
    <source>
        <dbReference type="SAM" id="MobiDB-lite"/>
    </source>
</evidence>
<name>A0AAW0YEA6_CHEQU</name>
<organism evidence="4 5">
    <name type="scientific">Cherax quadricarinatus</name>
    <name type="common">Australian red claw crayfish</name>
    <dbReference type="NCBI Taxonomy" id="27406"/>
    <lineage>
        <taxon>Eukaryota</taxon>
        <taxon>Metazoa</taxon>
        <taxon>Ecdysozoa</taxon>
        <taxon>Arthropoda</taxon>
        <taxon>Crustacea</taxon>
        <taxon>Multicrustacea</taxon>
        <taxon>Malacostraca</taxon>
        <taxon>Eumalacostraca</taxon>
        <taxon>Eucarida</taxon>
        <taxon>Decapoda</taxon>
        <taxon>Pleocyemata</taxon>
        <taxon>Astacidea</taxon>
        <taxon>Parastacoidea</taxon>
        <taxon>Parastacidae</taxon>
        <taxon>Cherax</taxon>
    </lineage>
</organism>